<name>A0ABU2R4A5_9ACTN</name>
<protein>
    <submittedName>
        <fullName evidence="1">Uncharacterized protein</fullName>
    </submittedName>
</protein>
<keyword evidence="2" id="KW-1185">Reference proteome</keyword>
<dbReference type="Proteomes" id="UP001183610">
    <property type="component" value="Unassembled WGS sequence"/>
</dbReference>
<accession>A0ABU2R4A5</accession>
<gene>
    <name evidence="1" type="ORF">RM698_20825</name>
</gene>
<evidence type="ECO:0000313" key="1">
    <source>
        <dbReference type="EMBL" id="MDT0411475.1"/>
    </source>
</evidence>
<dbReference type="EMBL" id="JAVRET010000051">
    <property type="protein sequence ID" value="MDT0411475.1"/>
    <property type="molecule type" value="Genomic_DNA"/>
</dbReference>
<organism evidence="1 2">
    <name type="scientific">Streptomyces evansiae</name>
    <dbReference type="NCBI Taxonomy" id="3075535"/>
    <lineage>
        <taxon>Bacteria</taxon>
        <taxon>Bacillati</taxon>
        <taxon>Actinomycetota</taxon>
        <taxon>Actinomycetes</taxon>
        <taxon>Kitasatosporales</taxon>
        <taxon>Streptomycetaceae</taxon>
        <taxon>Streptomyces</taxon>
    </lineage>
</organism>
<reference evidence="2" key="1">
    <citation type="submission" date="2023-07" db="EMBL/GenBank/DDBJ databases">
        <title>30 novel species of actinomycetes from the DSMZ collection.</title>
        <authorList>
            <person name="Nouioui I."/>
        </authorList>
    </citation>
    <scope>NUCLEOTIDE SEQUENCE [LARGE SCALE GENOMIC DNA]</scope>
    <source>
        <strain evidence="2">DSM 41979</strain>
    </source>
</reference>
<proteinExistence type="predicted"/>
<dbReference type="RefSeq" id="WP_010273153.1">
    <property type="nucleotide sequence ID" value="NZ_JAVRET010000051.1"/>
</dbReference>
<evidence type="ECO:0000313" key="2">
    <source>
        <dbReference type="Proteomes" id="UP001183610"/>
    </source>
</evidence>
<sequence>MGRRSGYLAIPERDFVAGLLDTVLIKHLGGEDAVYGVVHSV</sequence>
<comment type="caution">
    <text evidence="1">The sequence shown here is derived from an EMBL/GenBank/DDBJ whole genome shotgun (WGS) entry which is preliminary data.</text>
</comment>